<comment type="similarity">
    <text evidence="1 3">Belongs to the bacterial histone-like protein family.</text>
</comment>
<organism evidence="4 5">
    <name type="scientific">Leptospirillum ferrodiazotrophum</name>
    <dbReference type="NCBI Taxonomy" id="412449"/>
    <lineage>
        <taxon>Bacteria</taxon>
        <taxon>Pseudomonadati</taxon>
        <taxon>Nitrospirota</taxon>
        <taxon>Nitrospiria</taxon>
        <taxon>Nitrospirales</taxon>
        <taxon>Nitrospiraceae</taxon>
        <taxon>Leptospirillum</taxon>
    </lineage>
</organism>
<dbReference type="GO" id="GO:0003677">
    <property type="term" value="F:DNA binding"/>
    <property type="evidence" value="ECO:0007669"/>
    <property type="project" value="UniProtKB-KW"/>
</dbReference>
<dbReference type="PANTHER" id="PTHR33175:SF2">
    <property type="entry name" value="INTEGRATION HOST FACTOR SUBUNIT ALPHA"/>
    <property type="match status" value="1"/>
</dbReference>
<evidence type="ECO:0000313" key="5">
    <source>
        <dbReference type="Proteomes" id="UP000009374"/>
    </source>
</evidence>
<evidence type="ECO:0000313" key="4">
    <source>
        <dbReference type="EMBL" id="EES53929.1"/>
    </source>
</evidence>
<dbReference type="CDD" id="cd13836">
    <property type="entry name" value="IHF_B"/>
    <property type="match status" value="1"/>
</dbReference>
<dbReference type="SMART" id="SM00411">
    <property type="entry name" value="BHL"/>
    <property type="match status" value="1"/>
</dbReference>
<evidence type="ECO:0000256" key="1">
    <source>
        <dbReference type="ARBA" id="ARBA00010529"/>
    </source>
</evidence>
<reference evidence="4 5" key="1">
    <citation type="journal article" date="2009" name="Appl. Environ. Microbiol.">
        <title>Community genomic and proteomic analyses of chemoautotrophic iron-oxidizing "Leptospirillum rubarum" (Group II) and "Leptospirillum ferrodiazotrophum" (Group III) bacteria in acid mine drainage biofilms.</title>
        <authorList>
            <person name="Goltsman D.S."/>
            <person name="Denef V.J."/>
            <person name="Singer S.W."/>
            <person name="VerBerkmoes N.C."/>
            <person name="Lefsrud M."/>
            <person name="Mueller R.S."/>
            <person name="Dick G.J."/>
            <person name="Sun C.L."/>
            <person name="Wheeler K.E."/>
            <person name="Zemla A."/>
            <person name="Baker B.J."/>
            <person name="Hauser L."/>
            <person name="Land M."/>
            <person name="Shah M.B."/>
            <person name="Thelen M.P."/>
            <person name="Hettich R.L."/>
            <person name="Banfield J.F."/>
        </authorList>
    </citation>
    <scope>NUCLEOTIDE SEQUENCE [LARGE SCALE GENOMIC DNA]</scope>
</reference>
<sequence>MTKSDLAARLAREFPGITCPLARTLIDYFLDAMKEGLANGDTVEIRDFGVLRVHEKAPRKGRNPKTGASVLIPARKTVRFKRGRALKNAQKRKETPFGK</sequence>
<dbReference type="Gene3D" id="4.10.520.10">
    <property type="entry name" value="IHF-like DNA-binding proteins"/>
    <property type="match status" value="1"/>
</dbReference>
<name>C6HU01_9BACT</name>
<gene>
    <name evidence="4" type="ORF">UBAL3_44810066</name>
</gene>
<dbReference type="InterPro" id="IPR010992">
    <property type="entry name" value="IHF-like_DNA-bd_dom_sf"/>
</dbReference>
<accession>C6HU01</accession>
<dbReference type="EMBL" id="GG693852">
    <property type="protein sequence ID" value="EES53929.1"/>
    <property type="molecule type" value="Genomic_DNA"/>
</dbReference>
<dbReference type="PRINTS" id="PR01727">
    <property type="entry name" value="DNABINDINGHU"/>
</dbReference>
<dbReference type="Proteomes" id="UP000009374">
    <property type="component" value="Unassembled WGS sequence"/>
</dbReference>
<dbReference type="SUPFAM" id="SSF47729">
    <property type="entry name" value="IHF-like DNA-binding proteins"/>
    <property type="match status" value="1"/>
</dbReference>
<dbReference type="Pfam" id="PF00216">
    <property type="entry name" value="Bac_DNA_binding"/>
    <property type="match status" value="1"/>
</dbReference>
<evidence type="ECO:0000256" key="2">
    <source>
        <dbReference type="ARBA" id="ARBA00023125"/>
    </source>
</evidence>
<keyword evidence="5" id="KW-1185">Reference proteome</keyword>
<dbReference type="AlphaFoldDB" id="C6HU01"/>
<dbReference type="GO" id="GO:0030527">
    <property type="term" value="F:structural constituent of chromatin"/>
    <property type="evidence" value="ECO:0007669"/>
    <property type="project" value="InterPro"/>
</dbReference>
<dbReference type="InterPro" id="IPR000119">
    <property type="entry name" value="Hist_DNA-bd"/>
</dbReference>
<keyword evidence="2 4" id="KW-0238">DNA-binding</keyword>
<protein>
    <submittedName>
        <fullName evidence="4">Histone family protein DNA-binding protein</fullName>
    </submittedName>
</protein>
<proteinExistence type="inferred from homology"/>
<evidence type="ECO:0000256" key="3">
    <source>
        <dbReference type="RuleBase" id="RU003939"/>
    </source>
</evidence>
<dbReference type="GO" id="GO:0005829">
    <property type="term" value="C:cytosol"/>
    <property type="evidence" value="ECO:0007669"/>
    <property type="project" value="TreeGrafter"/>
</dbReference>
<dbReference type="PANTHER" id="PTHR33175">
    <property type="entry name" value="DNA-BINDING PROTEIN HU"/>
    <property type="match status" value="1"/>
</dbReference>